<organism evidence="12 13">
    <name type="scientific">Microbulbifer flavimaris</name>
    <dbReference type="NCBI Taxonomy" id="1781068"/>
    <lineage>
        <taxon>Bacteria</taxon>
        <taxon>Pseudomonadati</taxon>
        <taxon>Pseudomonadota</taxon>
        <taxon>Gammaproteobacteria</taxon>
        <taxon>Cellvibrionales</taxon>
        <taxon>Microbulbiferaceae</taxon>
        <taxon>Microbulbifer</taxon>
    </lineage>
</organism>
<dbReference type="InterPro" id="IPR020476">
    <property type="entry name" value="Nudix_hydrolase"/>
</dbReference>
<dbReference type="Gene3D" id="3.90.79.20">
    <property type="match status" value="1"/>
</dbReference>
<comment type="cofactor">
    <cofactor evidence="2">
        <name>Zn(2+)</name>
        <dbReference type="ChEBI" id="CHEBI:29105"/>
    </cofactor>
</comment>
<name>A0ABX4HXN8_9GAMM</name>
<keyword evidence="5" id="KW-0479">Metal-binding</keyword>
<keyword evidence="6 10" id="KW-0378">Hydrolase</keyword>
<evidence type="ECO:0000256" key="1">
    <source>
        <dbReference type="ARBA" id="ARBA00001946"/>
    </source>
</evidence>
<dbReference type="Pfam" id="PF00293">
    <property type="entry name" value="NUDIX"/>
    <property type="match status" value="1"/>
</dbReference>
<comment type="catalytic activity">
    <reaction evidence="9">
        <text>a 5'-end NAD(+)-phospho-ribonucleoside in mRNA + H2O = a 5'-end phospho-adenosine-phospho-ribonucleoside in mRNA + beta-nicotinamide D-ribonucleotide + 2 H(+)</text>
        <dbReference type="Rhea" id="RHEA:60876"/>
        <dbReference type="Rhea" id="RHEA-COMP:15698"/>
        <dbReference type="Rhea" id="RHEA-COMP:15719"/>
        <dbReference type="ChEBI" id="CHEBI:14649"/>
        <dbReference type="ChEBI" id="CHEBI:15377"/>
        <dbReference type="ChEBI" id="CHEBI:15378"/>
        <dbReference type="ChEBI" id="CHEBI:144029"/>
        <dbReference type="ChEBI" id="CHEBI:144051"/>
    </reaction>
    <physiologicalReaction direction="left-to-right" evidence="9">
        <dbReference type="Rhea" id="RHEA:60877"/>
    </physiologicalReaction>
</comment>
<dbReference type="PANTHER" id="PTHR42904">
    <property type="entry name" value="NUDIX HYDROLASE, NUDC SUBFAMILY"/>
    <property type="match status" value="1"/>
</dbReference>
<comment type="cofactor">
    <cofactor evidence="1">
        <name>Mg(2+)</name>
        <dbReference type="ChEBI" id="CHEBI:18420"/>
    </cofactor>
</comment>
<dbReference type="InterPro" id="IPR000086">
    <property type="entry name" value="NUDIX_hydrolase_dom"/>
</dbReference>
<keyword evidence="8" id="KW-0520">NAD</keyword>
<dbReference type="PROSITE" id="PS00893">
    <property type="entry name" value="NUDIX_BOX"/>
    <property type="match status" value="1"/>
</dbReference>
<comment type="similarity">
    <text evidence="3">Belongs to the Nudix hydrolase family. NudC subfamily.</text>
</comment>
<dbReference type="Proteomes" id="UP000218427">
    <property type="component" value="Unassembled WGS sequence"/>
</dbReference>
<evidence type="ECO:0000256" key="9">
    <source>
        <dbReference type="ARBA" id="ARBA00023679"/>
    </source>
</evidence>
<sequence>MLLCHSEGLLHSRLPFTEREIVASHYLGELGGASCGVHFLANQLDVPGCGWRGLRGLLGEVSELEFSLAGRAVQVVNWDLDHRFCGRCGGATEDYGQERARTCNRCHLTVYPRISPCVIMLVTRGEECLLARHTRHKHGLFTALAGFIEAGESAEEALAREVHEEVGLQVAAMRYVGSQPWPFPGQLMLGYLADWAGGEVSPDPEEIAEAGWFRFDQLPDIPPPETLSGQLIRTFVAQCESRKPKQ</sequence>
<dbReference type="PROSITE" id="PS51462">
    <property type="entry name" value="NUDIX"/>
    <property type="match status" value="1"/>
</dbReference>
<gene>
    <name evidence="12" type="ORF">AWR36_014630</name>
</gene>
<dbReference type="EMBL" id="LRFG02000006">
    <property type="protein sequence ID" value="PCO04353.1"/>
    <property type="molecule type" value="Genomic_DNA"/>
</dbReference>
<feature type="domain" description="Nudix hydrolase" evidence="11">
    <location>
        <begin position="112"/>
        <end position="236"/>
    </location>
</feature>
<dbReference type="InterPro" id="IPR049734">
    <property type="entry name" value="NudC-like_C"/>
</dbReference>
<reference evidence="12" key="1">
    <citation type="submission" date="2017-08" db="EMBL/GenBank/DDBJ databases">
        <title>Microbulbifer marisrubri sp. nov., a halophilic alphaproteobacterium isolated from marine sediment of the Yellow Sea, China.</title>
        <authorList>
            <person name="Zhang G."/>
            <person name="Xiong Q."/>
        </authorList>
    </citation>
    <scope>NUCLEOTIDE SEQUENCE [LARGE SCALE GENOMIC DNA]</scope>
    <source>
        <strain evidence="12">WRN-8</strain>
    </source>
</reference>
<evidence type="ECO:0000256" key="5">
    <source>
        <dbReference type="ARBA" id="ARBA00022723"/>
    </source>
</evidence>
<evidence type="ECO:0000256" key="4">
    <source>
        <dbReference type="ARBA" id="ARBA00012381"/>
    </source>
</evidence>
<dbReference type="Pfam" id="PF09297">
    <property type="entry name" value="Zn_ribbon_NUD"/>
    <property type="match status" value="1"/>
</dbReference>
<dbReference type="InterPro" id="IPR050241">
    <property type="entry name" value="NAD-cap_RNA_hydrolase_NudC"/>
</dbReference>
<keyword evidence="7" id="KW-0460">Magnesium</keyword>
<accession>A0ABX4HXN8</accession>
<proteinExistence type="inferred from homology"/>
<comment type="caution">
    <text evidence="12">The sequence shown here is derived from an EMBL/GenBank/DDBJ whole genome shotgun (WGS) entry which is preliminary data.</text>
</comment>
<evidence type="ECO:0000313" key="13">
    <source>
        <dbReference type="Proteomes" id="UP000218427"/>
    </source>
</evidence>
<evidence type="ECO:0000256" key="7">
    <source>
        <dbReference type="ARBA" id="ARBA00022842"/>
    </source>
</evidence>
<evidence type="ECO:0000256" key="10">
    <source>
        <dbReference type="RuleBase" id="RU003476"/>
    </source>
</evidence>
<dbReference type="Pfam" id="PF09296">
    <property type="entry name" value="NUDIX-like"/>
    <property type="match status" value="1"/>
</dbReference>
<dbReference type="InterPro" id="IPR020084">
    <property type="entry name" value="NUDIX_hydrolase_CS"/>
</dbReference>
<dbReference type="SUPFAM" id="SSF55811">
    <property type="entry name" value="Nudix"/>
    <property type="match status" value="2"/>
</dbReference>
<evidence type="ECO:0000256" key="3">
    <source>
        <dbReference type="ARBA" id="ARBA00009595"/>
    </source>
</evidence>
<protein>
    <recommendedName>
        <fullName evidence="4">NAD(+) diphosphatase</fullName>
        <ecNumber evidence="4">3.6.1.22</ecNumber>
    </recommendedName>
</protein>
<dbReference type="CDD" id="cd03429">
    <property type="entry name" value="NUDIX_NADH_pyrophosphatase_Nudt13"/>
    <property type="match status" value="1"/>
</dbReference>
<keyword evidence="13" id="KW-1185">Reference proteome</keyword>
<dbReference type="InterPro" id="IPR015376">
    <property type="entry name" value="Znr_NADH_PPase"/>
</dbReference>
<dbReference type="Gene3D" id="3.90.79.10">
    <property type="entry name" value="Nucleoside Triphosphate Pyrophosphohydrolase"/>
    <property type="match status" value="1"/>
</dbReference>
<evidence type="ECO:0000256" key="2">
    <source>
        <dbReference type="ARBA" id="ARBA00001947"/>
    </source>
</evidence>
<dbReference type="EC" id="3.6.1.22" evidence="4"/>
<evidence type="ECO:0000313" key="12">
    <source>
        <dbReference type="EMBL" id="PCO04353.1"/>
    </source>
</evidence>
<dbReference type="NCBIfam" id="NF001299">
    <property type="entry name" value="PRK00241.1"/>
    <property type="match status" value="1"/>
</dbReference>
<dbReference type="InterPro" id="IPR015797">
    <property type="entry name" value="NUDIX_hydrolase-like_dom_sf"/>
</dbReference>
<dbReference type="PRINTS" id="PR00502">
    <property type="entry name" value="NUDIXFAMILY"/>
</dbReference>
<evidence type="ECO:0000256" key="6">
    <source>
        <dbReference type="ARBA" id="ARBA00022801"/>
    </source>
</evidence>
<dbReference type="InterPro" id="IPR015375">
    <property type="entry name" value="NADH_PPase-like_N"/>
</dbReference>
<evidence type="ECO:0000259" key="11">
    <source>
        <dbReference type="PROSITE" id="PS51462"/>
    </source>
</evidence>
<evidence type="ECO:0000256" key="8">
    <source>
        <dbReference type="ARBA" id="ARBA00023027"/>
    </source>
</evidence>
<dbReference type="PANTHER" id="PTHR42904:SF6">
    <property type="entry name" value="NAD-CAPPED RNA HYDROLASE NUDT12"/>
    <property type="match status" value="1"/>
</dbReference>